<dbReference type="GO" id="GO:0005737">
    <property type="term" value="C:cytoplasm"/>
    <property type="evidence" value="ECO:0007669"/>
    <property type="project" value="TreeGrafter"/>
</dbReference>
<dbReference type="EMBL" id="HG680298">
    <property type="protein sequence ID" value="CDJ27829.1"/>
    <property type="molecule type" value="Genomic_DNA"/>
</dbReference>
<dbReference type="OrthoDB" id="72325at2759"/>
<dbReference type="GO" id="GO:0005634">
    <property type="term" value="C:nucleus"/>
    <property type="evidence" value="ECO:0007669"/>
    <property type="project" value="TreeGrafter"/>
</dbReference>
<protein>
    <submittedName>
        <fullName evidence="2">26S Proteasome non-ATPase regulatory subunit 9, putative</fullName>
    </submittedName>
</protein>
<reference evidence="2" key="2">
    <citation type="submission" date="2013-10" db="EMBL/GenBank/DDBJ databases">
        <authorList>
            <person name="Aslett M."/>
        </authorList>
    </citation>
    <scope>NUCLEOTIDE SEQUENCE [LARGE SCALE GENOMIC DNA]</scope>
    <source>
        <strain evidence="2">Houghton</strain>
    </source>
</reference>
<organism evidence="2 3">
    <name type="scientific">Eimeria mitis</name>
    <dbReference type="NCBI Taxonomy" id="44415"/>
    <lineage>
        <taxon>Eukaryota</taxon>
        <taxon>Sar</taxon>
        <taxon>Alveolata</taxon>
        <taxon>Apicomplexa</taxon>
        <taxon>Conoidasida</taxon>
        <taxon>Coccidia</taxon>
        <taxon>Eucoccidiorida</taxon>
        <taxon>Eimeriorina</taxon>
        <taxon>Eimeriidae</taxon>
        <taxon>Eimeria</taxon>
    </lineage>
</organism>
<dbReference type="GO" id="GO:0000502">
    <property type="term" value="C:proteasome complex"/>
    <property type="evidence" value="ECO:0007669"/>
    <property type="project" value="UniProtKB-KW"/>
</dbReference>
<dbReference type="GO" id="GO:0070682">
    <property type="term" value="P:proteasome regulatory particle assembly"/>
    <property type="evidence" value="ECO:0007669"/>
    <property type="project" value="InterPro"/>
</dbReference>
<evidence type="ECO:0000259" key="1">
    <source>
        <dbReference type="Pfam" id="PF18265"/>
    </source>
</evidence>
<dbReference type="AlphaFoldDB" id="U6JQY5"/>
<accession>U6JQY5</accession>
<keyword evidence="2" id="KW-0647">Proteasome</keyword>
<dbReference type="PANTHER" id="PTHR12651:SF1">
    <property type="entry name" value="26S PROTEASOME NON-ATPASE REGULATORY SUBUNIT 9"/>
    <property type="match status" value="1"/>
</dbReference>
<dbReference type="VEuPathDB" id="ToxoDB:EMH_0035200"/>
<dbReference type="GeneID" id="25378312"/>
<gene>
    <name evidence="2" type="ORF">EMH_0035200</name>
</gene>
<dbReference type="Proteomes" id="UP000030744">
    <property type="component" value="Unassembled WGS sequence"/>
</dbReference>
<dbReference type="RefSeq" id="XP_013350406.1">
    <property type="nucleotide sequence ID" value="XM_013494952.1"/>
</dbReference>
<dbReference type="InterPro" id="IPR040815">
    <property type="entry name" value="Nas2_N"/>
</dbReference>
<reference evidence="2" key="1">
    <citation type="submission" date="2013-10" db="EMBL/GenBank/DDBJ databases">
        <title>Genomic analysis of the causative agents of coccidiosis in chickens.</title>
        <authorList>
            <person name="Reid A.J."/>
            <person name="Blake D."/>
            <person name="Billington K."/>
            <person name="Browne H."/>
            <person name="Dunn M."/>
            <person name="Hung S."/>
            <person name="Kawahara F."/>
            <person name="Miranda-Saavedra D."/>
            <person name="Mourier T."/>
            <person name="Nagra H."/>
            <person name="Otto T.D."/>
            <person name="Rawlings N."/>
            <person name="Sanchez A."/>
            <person name="Sanders M."/>
            <person name="Subramaniam C."/>
            <person name="Tay Y."/>
            <person name="Dear P."/>
            <person name="Doerig C."/>
            <person name="Gruber A."/>
            <person name="Parkinson J."/>
            <person name="Shirley M."/>
            <person name="Wan K.L."/>
            <person name="Berriman M."/>
            <person name="Tomley F."/>
            <person name="Pain A."/>
        </authorList>
    </citation>
    <scope>NUCLEOTIDE SEQUENCE [LARGE SCALE GENOMIC DNA]</scope>
    <source>
        <strain evidence="2">Houghton</strain>
    </source>
</reference>
<name>U6JQY5_9EIME</name>
<dbReference type="Gene3D" id="6.10.140.1710">
    <property type="match status" value="1"/>
</dbReference>
<dbReference type="PANTHER" id="PTHR12651">
    <property type="entry name" value="26S PROTEASOME NON-ATPASE REGULATORY SUBUNIT 9"/>
    <property type="match status" value="1"/>
</dbReference>
<evidence type="ECO:0000313" key="3">
    <source>
        <dbReference type="Proteomes" id="UP000030744"/>
    </source>
</evidence>
<sequence length="130" mass="14915">MQNGVGSSLAAEAEEVYRQRQQVEERMEALASFLTSDGMPGLDGPLVDEEGFPRADIDVHAVRDARHRLACLKTDYQKMQYQFKKRKNLLSYLKKRVQHSLRWTLCIPVVPAVQLVSLLVIEFCVWVHCI</sequence>
<dbReference type="InterPro" id="IPR035269">
    <property type="entry name" value="PSMD9"/>
</dbReference>
<keyword evidence="3" id="KW-1185">Reference proteome</keyword>
<evidence type="ECO:0000313" key="2">
    <source>
        <dbReference type="EMBL" id="CDJ27829.1"/>
    </source>
</evidence>
<dbReference type="Pfam" id="PF18265">
    <property type="entry name" value="Nas2_N"/>
    <property type="match status" value="1"/>
</dbReference>
<feature type="domain" description="Nas2 N-terminal" evidence="1">
    <location>
        <begin position="15"/>
        <end position="85"/>
    </location>
</feature>
<proteinExistence type="predicted"/>